<dbReference type="EMBL" id="JACHJD010000043">
    <property type="protein sequence ID" value="MBB5109862.1"/>
    <property type="molecule type" value="Genomic_DNA"/>
</dbReference>
<comment type="caution">
    <text evidence="2">The sequence shown here is derived from an EMBL/GenBank/DDBJ whole genome shotgun (WGS) entry which is preliminary data.</text>
</comment>
<name>A0A7W8B4Q7_STRST</name>
<evidence type="ECO:0000313" key="3">
    <source>
        <dbReference type="Proteomes" id="UP000549009"/>
    </source>
</evidence>
<sequence length="243" mass="25954">MSPIVDTRGVVVEDLYRTNRRPPEPWVAPARPARDTRSYPCRSRSTDHIRRTKPRERCRSSRATAPGGRRLDASTKTISLKRRDGDEHADHSTPPAASRYSRQVHDAAPSPLAGPASRAGTACAVGAAAGERAHTSRLPAPAALSAPLITCLAASESPRREVRSIEHRPAVPRTPRHGLPTPAGRATPVNEKAPAAHGPGRATHCRAPAARPSRDATGHYTQSAHTVPPPEREAADPGTRPGH</sequence>
<feature type="compositionally biased region" description="Basic and acidic residues" evidence="1">
    <location>
        <begin position="157"/>
        <end position="169"/>
    </location>
</feature>
<proteinExistence type="predicted"/>
<reference evidence="2 3" key="1">
    <citation type="submission" date="2020-08" db="EMBL/GenBank/DDBJ databases">
        <title>Genomic Encyclopedia of Type Strains, Phase III (KMG-III): the genomes of soil and plant-associated and newly described type strains.</title>
        <authorList>
            <person name="Whitman W."/>
        </authorList>
    </citation>
    <scope>NUCLEOTIDE SEQUENCE [LARGE SCALE GENOMIC DNA]</scope>
    <source>
        <strain evidence="2 3">CECT 3146</strain>
    </source>
</reference>
<evidence type="ECO:0000256" key="1">
    <source>
        <dbReference type="SAM" id="MobiDB-lite"/>
    </source>
</evidence>
<evidence type="ECO:0000313" key="2">
    <source>
        <dbReference type="EMBL" id="MBB5109862.1"/>
    </source>
</evidence>
<accession>A0A7W8B4Q7</accession>
<feature type="compositionally biased region" description="Basic and acidic residues" evidence="1">
    <location>
        <begin position="81"/>
        <end position="91"/>
    </location>
</feature>
<protein>
    <submittedName>
        <fullName evidence="2">Uncharacterized protein</fullName>
    </submittedName>
</protein>
<feature type="compositionally biased region" description="Basic and acidic residues" evidence="1">
    <location>
        <begin position="44"/>
        <end position="59"/>
    </location>
</feature>
<organism evidence="2 3">
    <name type="scientific">Streptomyces spectabilis</name>
    <dbReference type="NCBI Taxonomy" id="68270"/>
    <lineage>
        <taxon>Bacteria</taxon>
        <taxon>Bacillati</taxon>
        <taxon>Actinomycetota</taxon>
        <taxon>Actinomycetes</taxon>
        <taxon>Kitasatosporales</taxon>
        <taxon>Streptomycetaceae</taxon>
        <taxon>Streptomyces</taxon>
    </lineage>
</organism>
<dbReference type="AlphaFoldDB" id="A0A7W8B4Q7"/>
<dbReference type="Proteomes" id="UP000549009">
    <property type="component" value="Unassembled WGS sequence"/>
</dbReference>
<feature type="region of interest" description="Disordered" evidence="1">
    <location>
        <begin position="156"/>
        <end position="243"/>
    </location>
</feature>
<keyword evidence="3" id="KW-1185">Reference proteome</keyword>
<feature type="region of interest" description="Disordered" evidence="1">
    <location>
        <begin position="15"/>
        <end position="118"/>
    </location>
</feature>
<gene>
    <name evidence="2" type="ORF">FHS40_008992</name>
</gene>